<keyword evidence="2" id="KW-0812">Transmembrane</keyword>
<dbReference type="Proteomes" id="UP000734854">
    <property type="component" value="Unassembled WGS sequence"/>
</dbReference>
<feature type="compositionally biased region" description="Basic and acidic residues" evidence="1">
    <location>
        <begin position="11"/>
        <end position="20"/>
    </location>
</feature>
<dbReference type="PANTHER" id="PTHR33513:SF4">
    <property type="entry name" value="GB|AAF04428.1"/>
    <property type="match status" value="1"/>
</dbReference>
<evidence type="ECO:0000259" key="3">
    <source>
        <dbReference type="Pfam" id="PF24847"/>
    </source>
</evidence>
<comment type="caution">
    <text evidence="4">The sequence shown here is derived from an EMBL/GenBank/DDBJ whole genome shotgun (WGS) entry which is preliminary data.</text>
</comment>
<evidence type="ECO:0000256" key="1">
    <source>
        <dbReference type="SAM" id="MobiDB-lite"/>
    </source>
</evidence>
<sequence>MDRGLPTAANGKERVPQAKDIRSSNRCSFHMPLHYPRYTGADYESMPEWMLDRLLSDYGILIDAAVDVDSKRRYGPEFDGGSASGQTSPPHLGCCVWKMKVVRHSHFIPPKAAVENKRSDHITPEAEIPPAWPSKLHNYRFTGTLITIEVCVFPIYLQCRRRQRNFNGVCSCNPSPDTSGGFSLQLTPCLHNSILNVCGSVVGREESEQVVEVEICINGHLTGVVEVGLALPAKLFKRASKCRKRENACLVSVAEELGTGSVLQNSVLNLWLLLSCCSALLPAVVGWNWRRKNAAIASSVKMRRPRRCIGDHGQVFLFRSKATSTKLVGKRTLLIRGVDQVDGPTRLAAAAAF</sequence>
<evidence type="ECO:0000313" key="4">
    <source>
        <dbReference type="EMBL" id="KAG6493197.1"/>
    </source>
</evidence>
<protein>
    <recommendedName>
        <fullName evidence="3">DUF7722 domain-containing protein</fullName>
    </recommendedName>
</protein>
<dbReference type="InterPro" id="IPR056139">
    <property type="entry name" value="DUF7722"/>
</dbReference>
<dbReference type="EMBL" id="JACMSC010000013">
    <property type="protein sequence ID" value="KAG6493197.1"/>
    <property type="molecule type" value="Genomic_DNA"/>
</dbReference>
<dbReference type="PANTHER" id="PTHR33513">
    <property type="entry name" value="OS06G0523300 PROTEIN"/>
    <property type="match status" value="1"/>
</dbReference>
<proteinExistence type="predicted"/>
<evidence type="ECO:0000313" key="5">
    <source>
        <dbReference type="Proteomes" id="UP000734854"/>
    </source>
</evidence>
<evidence type="ECO:0000256" key="2">
    <source>
        <dbReference type="SAM" id="Phobius"/>
    </source>
</evidence>
<keyword evidence="2" id="KW-1133">Transmembrane helix</keyword>
<keyword evidence="5" id="KW-1185">Reference proteome</keyword>
<dbReference type="AlphaFoldDB" id="A0A8J5FZC0"/>
<dbReference type="Pfam" id="PF24847">
    <property type="entry name" value="DUF7722"/>
    <property type="match status" value="1"/>
</dbReference>
<keyword evidence="2" id="KW-0472">Membrane</keyword>
<feature type="region of interest" description="Disordered" evidence="1">
    <location>
        <begin position="1"/>
        <end position="20"/>
    </location>
</feature>
<gene>
    <name evidence="4" type="ORF">ZIOFF_048174</name>
</gene>
<accession>A0A8J5FZC0</accession>
<reference evidence="4 5" key="1">
    <citation type="submission" date="2020-08" db="EMBL/GenBank/DDBJ databases">
        <title>Plant Genome Project.</title>
        <authorList>
            <person name="Zhang R.-G."/>
        </authorList>
    </citation>
    <scope>NUCLEOTIDE SEQUENCE [LARGE SCALE GENOMIC DNA]</scope>
    <source>
        <tissue evidence="4">Rhizome</tissue>
    </source>
</reference>
<feature type="transmembrane region" description="Helical" evidence="2">
    <location>
        <begin position="270"/>
        <end position="289"/>
    </location>
</feature>
<organism evidence="4 5">
    <name type="scientific">Zingiber officinale</name>
    <name type="common">Ginger</name>
    <name type="synonym">Amomum zingiber</name>
    <dbReference type="NCBI Taxonomy" id="94328"/>
    <lineage>
        <taxon>Eukaryota</taxon>
        <taxon>Viridiplantae</taxon>
        <taxon>Streptophyta</taxon>
        <taxon>Embryophyta</taxon>
        <taxon>Tracheophyta</taxon>
        <taxon>Spermatophyta</taxon>
        <taxon>Magnoliopsida</taxon>
        <taxon>Liliopsida</taxon>
        <taxon>Zingiberales</taxon>
        <taxon>Zingiberaceae</taxon>
        <taxon>Zingiber</taxon>
    </lineage>
</organism>
<feature type="domain" description="DUF7722" evidence="3">
    <location>
        <begin position="35"/>
        <end position="74"/>
    </location>
</feature>
<name>A0A8J5FZC0_ZINOF</name>